<proteinExistence type="predicted"/>
<keyword evidence="2" id="KW-1185">Reference proteome</keyword>
<dbReference type="Proteomes" id="UP001652431">
    <property type="component" value="Unassembled WGS sequence"/>
</dbReference>
<protein>
    <submittedName>
        <fullName evidence="1">DUF3793 family protein</fullName>
    </submittedName>
</protein>
<dbReference type="InterPro" id="IPR024523">
    <property type="entry name" value="DUF3793"/>
</dbReference>
<evidence type="ECO:0000313" key="1">
    <source>
        <dbReference type="EMBL" id="MCU6687901.1"/>
    </source>
</evidence>
<name>A0ABT2RRB5_9FIRM</name>
<organism evidence="1 2">
    <name type="scientific">Dorea acetigenes</name>
    <dbReference type="NCBI Taxonomy" id="2981787"/>
    <lineage>
        <taxon>Bacteria</taxon>
        <taxon>Bacillati</taxon>
        <taxon>Bacillota</taxon>
        <taxon>Clostridia</taxon>
        <taxon>Lachnospirales</taxon>
        <taxon>Lachnospiraceae</taxon>
        <taxon>Dorea</taxon>
    </lineage>
</organism>
<dbReference type="Pfam" id="PF12672">
    <property type="entry name" value="DUF3793"/>
    <property type="match status" value="1"/>
</dbReference>
<accession>A0ABT2RRB5</accession>
<dbReference type="EMBL" id="JAOQJU010000029">
    <property type="protein sequence ID" value="MCU6687901.1"/>
    <property type="molecule type" value="Genomic_DNA"/>
</dbReference>
<sequence length="187" mass="21842">MLERLIIRHCAPTLAGLKTGSVINCPYKDREEILYAVQNLNQRLSFYGLFVIPLRILENKILVYLYRPDKLTEDLASEDAADILKNYGYPMGDFRKCIARLCRRLEESEEFPHEIGLFLGYPSEDVLGFITKHACDYKCAGYWKVYGDAKKAERIFEQYRKCTELYCLQWEKGKSIEQLAAQGFPFW</sequence>
<evidence type="ECO:0000313" key="2">
    <source>
        <dbReference type="Proteomes" id="UP001652431"/>
    </source>
</evidence>
<gene>
    <name evidence="1" type="ORF">OCV99_15465</name>
</gene>
<dbReference type="RefSeq" id="WP_158371749.1">
    <property type="nucleotide sequence ID" value="NZ_JAOQJU010000029.1"/>
</dbReference>
<reference evidence="1 2" key="1">
    <citation type="journal article" date="2021" name="ISME Commun">
        <title>Automated analysis of genomic sequences facilitates high-throughput and comprehensive description of bacteria.</title>
        <authorList>
            <person name="Hitch T.C.A."/>
        </authorList>
    </citation>
    <scope>NUCLEOTIDE SEQUENCE [LARGE SCALE GENOMIC DNA]</scope>
    <source>
        <strain evidence="1 2">Sanger_03</strain>
    </source>
</reference>
<comment type="caution">
    <text evidence="1">The sequence shown here is derived from an EMBL/GenBank/DDBJ whole genome shotgun (WGS) entry which is preliminary data.</text>
</comment>